<comment type="miscellaneous">
    <text evidence="6">The active site is a conserved redox-active cysteine residue, the peroxidatic cysteine (C(P)), which makes the nucleophilic attack on the peroxide substrate. The peroxide oxidizes the C(P)-SH to cysteine sulfenic acid (C(P)-SOH), which then reacts with another cysteine residue, the resolving cysteine (C(R)), to form a disulfide bridge. The disulfide is subsequently reduced by an appropriate electron donor to complete the catalytic cycle. In this atypical 2-Cys peroxiredoxin, C(R) is present in the same subunit to form an intramolecular disulfide. The disulfide is subsequently reduced by thioredoxin.</text>
</comment>
<comment type="catalytic activity">
    <reaction evidence="6">
        <text>a hydroperoxide + [thioredoxin]-dithiol = an alcohol + [thioredoxin]-disulfide + H2O</text>
        <dbReference type="Rhea" id="RHEA:62620"/>
        <dbReference type="Rhea" id="RHEA-COMP:10698"/>
        <dbReference type="Rhea" id="RHEA-COMP:10700"/>
        <dbReference type="ChEBI" id="CHEBI:15377"/>
        <dbReference type="ChEBI" id="CHEBI:29950"/>
        <dbReference type="ChEBI" id="CHEBI:30879"/>
        <dbReference type="ChEBI" id="CHEBI:35924"/>
        <dbReference type="ChEBI" id="CHEBI:50058"/>
        <dbReference type="EC" id="1.11.1.24"/>
    </reaction>
</comment>
<keyword evidence="8" id="KW-1185">Reference proteome</keyword>
<dbReference type="Proteomes" id="UP000250241">
    <property type="component" value="Chromosome"/>
</dbReference>
<dbReference type="GO" id="GO:0008379">
    <property type="term" value="F:thioredoxin peroxidase activity"/>
    <property type="evidence" value="ECO:0007669"/>
    <property type="project" value="UniProtKB-UniRule"/>
</dbReference>
<dbReference type="PROSITE" id="PS51352">
    <property type="entry name" value="THIOREDOXIN_2"/>
    <property type="match status" value="1"/>
</dbReference>
<evidence type="ECO:0000313" key="7">
    <source>
        <dbReference type="EMBL" id="BAV88709.1"/>
    </source>
</evidence>
<dbReference type="InterPro" id="IPR013766">
    <property type="entry name" value="Thioredoxin_domain"/>
</dbReference>
<evidence type="ECO:0000256" key="1">
    <source>
        <dbReference type="ARBA" id="ARBA00022559"/>
    </source>
</evidence>
<dbReference type="InterPro" id="IPR013740">
    <property type="entry name" value="Redoxin"/>
</dbReference>
<proteinExistence type="inferred from homology"/>
<dbReference type="EMBL" id="AP017895">
    <property type="protein sequence ID" value="BAV88709.1"/>
    <property type="molecule type" value="Genomic_DNA"/>
</dbReference>
<protein>
    <recommendedName>
        <fullName evidence="6">Thiol peroxidase</fullName>
        <shortName evidence="6">Tpx</shortName>
        <ecNumber evidence="6">1.11.1.24</ecNumber>
    </recommendedName>
    <alternativeName>
        <fullName evidence="6">Peroxiredoxin tpx</fullName>
        <shortName evidence="6">Prx</shortName>
    </alternativeName>
    <alternativeName>
        <fullName evidence="6">Thioredoxin peroxidase</fullName>
    </alternativeName>
    <alternativeName>
        <fullName evidence="6">Thioredoxin-dependent peroxiredoxin</fullName>
    </alternativeName>
</protein>
<keyword evidence="4 6" id="KW-1015">Disulfide bond</keyword>
<dbReference type="PROSITE" id="PS01265">
    <property type="entry name" value="TPX"/>
    <property type="match status" value="1"/>
</dbReference>
<accession>A0A2Z5R4P2</accession>
<dbReference type="KEGG" id="raj:RA11412_2410"/>
<dbReference type="Pfam" id="PF08534">
    <property type="entry name" value="Redoxin"/>
    <property type="match status" value="1"/>
</dbReference>
<sequence length="166" mass="17365">MAKITFHEETPVNTIGELPAVGTKAPAFEVLGAELNTITGTDFAGKNIILNIFPSVDTGVCATSVRTFNKDAAALDNTVVLCVSNDLPFAIGRFCAAEGIENVIATSAFRSSFGQDFGVTMTDGPLEALLARAVVVVNPAGEVVYTELVPEITNEPNYEAALAAVK</sequence>
<gene>
    <name evidence="6" type="primary">tpx</name>
    <name evidence="7" type="ORF">RA11412_2410</name>
</gene>
<organism evidence="7 8">
    <name type="scientific">Rothia aeria</name>
    <dbReference type="NCBI Taxonomy" id="172042"/>
    <lineage>
        <taxon>Bacteria</taxon>
        <taxon>Bacillati</taxon>
        <taxon>Actinomycetota</taxon>
        <taxon>Actinomycetes</taxon>
        <taxon>Micrococcales</taxon>
        <taxon>Micrococcaceae</taxon>
        <taxon>Rothia</taxon>
    </lineage>
</organism>
<evidence type="ECO:0000256" key="5">
    <source>
        <dbReference type="ARBA" id="ARBA00023284"/>
    </source>
</evidence>
<name>A0A2Z5R4P2_9MICC</name>
<comment type="similarity">
    <text evidence="6">Belongs to the peroxiredoxin family. Tpx subfamily.</text>
</comment>
<dbReference type="PANTHER" id="PTHR43110">
    <property type="entry name" value="THIOL PEROXIDASE"/>
    <property type="match status" value="1"/>
</dbReference>
<dbReference type="InterPro" id="IPR036249">
    <property type="entry name" value="Thioredoxin-like_sf"/>
</dbReference>
<dbReference type="HAMAP" id="MF_00269">
    <property type="entry name" value="Tpx"/>
    <property type="match status" value="1"/>
</dbReference>
<dbReference type="InterPro" id="IPR002065">
    <property type="entry name" value="TPX"/>
</dbReference>
<evidence type="ECO:0000256" key="6">
    <source>
        <dbReference type="HAMAP-Rule" id="MF_00269"/>
    </source>
</evidence>
<keyword evidence="2 6" id="KW-0049">Antioxidant</keyword>
<dbReference type="CDD" id="cd03014">
    <property type="entry name" value="PRX_Atyp2cys"/>
    <property type="match status" value="1"/>
</dbReference>
<evidence type="ECO:0000256" key="4">
    <source>
        <dbReference type="ARBA" id="ARBA00023157"/>
    </source>
</evidence>
<dbReference type="InterPro" id="IPR018219">
    <property type="entry name" value="Tpx_CS"/>
</dbReference>
<dbReference type="InterPro" id="IPR050455">
    <property type="entry name" value="Tpx_Peroxidase_subfamily"/>
</dbReference>
<keyword evidence="3 6" id="KW-0560">Oxidoreductase</keyword>
<evidence type="ECO:0000313" key="8">
    <source>
        <dbReference type="Proteomes" id="UP000250241"/>
    </source>
</evidence>
<feature type="disulfide bond" description="Redox-active" evidence="6">
    <location>
        <begin position="61"/>
        <end position="95"/>
    </location>
</feature>
<feature type="active site" description="Cysteine sulfenic acid (-SOH) intermediate" evidence="6">
    <location>
        <position position="61"/>
    </location>
</feature>
<dbReference type="GeneID" id="93862562"/>
<evidence type="ECO:0000256" key="2">
    <source>
        <dbReference type="ARBA" id="ARBA00022862"/>
    </source>
</evidence>
<reference evidence="7 8" key="1">
    <citation type="submission" date="2016-10" db="EMBL/GenBank/DDBJ databases">
        <title>Genome sequence of Rothia aeria strain JCM11412.</title>
        <authorList>
            <person name="Nambu T."/>
        </authorList>
    </citation>
    <scope>NUCLEOTIDE SEQUENCE [LARGE SCALE GENOMIC DNA]</scope>
    <source>
        <strain evidence="7 8">JCM 11412</strain>
    </source>
</reference>
<dbReference type="EC" id="1.11.1.24" evidence="6"/>
<dbReference type="AlphaFoldDB" id="A0A2Z5R4P2"/>
<comment type="subunit">
    <text evidence="6">Homodimer.</text>
</comment>
<comment type="function">
    <text evidence="6">Thiol-specific peroxidase that catalyzes the reduction of hydrogen peroxide and organic hydroperoxides to water and alcohols, respectively. Plays a role in cell protection against oxidative stress by detoxifying peroxides.</text>
</comment>
<dbReference type="SUPFAM" id="SSF52833">
    <property type="entry name" value="Thioredoxin-like"/>
    <property type="match status" value="1"/>
</dbReference>
<dbReference type="Gene3D" id="3.40.30.10">
    <property type="entry name" value="Glutaredoxin"/>
    <property type="match status" value="1"/>
</dbReference>
<dbReference type="PANTHER" id="PTHR43110:SF1">
    <property type="entry name" value="THIOL PEROXIDASE"/>
    <property type="match status" value="1"/>
</dbReference>
<dbReference type="RefSeq" id="WP_128087999.1">
    <property type="nucleotide sequence ID" value="NZ_CBDEQU010000083.1"/>
</dbReference>
<keyword evidence="5 6" id="KW-0676">Redox-active center</keyword>
<evidence type="ECO:0000256" key="3">
    <source>
        <dbReference type="ARBA" id="ARBA00023002"/>
    </source>
</evidence>
<dbReference type="NCBIfam" id="NF001808">
    <property type="entry name" value="PRK00522.1"/>
    <property type="match status" value="1"/>
</dbReference>
<keyword evidence="1 6" id="KW-0575">Peroxidase</keyword>